<feature type="compositionally biased region" description="Low complexity" evidence="5">
    <location>
        <begin position="1769"/>
        <end position="1784"/>
    </location>
</feature>
<feature type="region of interest" description="Disordered" evidence="5">
    <location>
        <begin position="1"/>
        <end position="28"/>
    </location>
</feature>
<evidence type="ECO:0000259" key="7">
    <source>
        <dbReference type="Pfam" id="PF25481"/>
    </source>
</evidence>
<feature type="compositionally biased region" description="Low complexity" evidence="5">
    <location>
        <begin position="130"/>
        <end position="145"/>
    </location>
</feature>
<dbReference type="OrthoDB" id="343070at2759"/>
<feature type="compositionally biased region" description="Basic and acidic residues" evidence="5">
    <location>
        <begin position="1088"/>
        <end position="1108"/>
    </location>
</feature>
<evidence type="ECO:0000256" key="5">
    <source>
        <dbReference type="SAM" id="MobiDB-lite"/>
    </source>
</evidence>
<keyword evidence="10" id="KW-1185">Reference proteome</keyword>
<dbReference type="GO" id="GO:0006406">
    <property type="term" value="P:mRNA export from nucleus"/>
    <property type="evidence" value="ECO:0007669"/>
    <property type="project" value="TreeGrafter"/>
</dbReference>
<feature type="compositionally biased region" description="Low complexity" evidence="5">
    <location>
        <begin position="1810"/>
        <end position="1828"/>
    </location>
</feature>
<dbReference type="Pfam" id="PF25785">
    <property type="entry name" value="TPR"/>
    <property type="match status" value="1"/>
</dbReference>
<feature type="coiled-coil region" evidence="4">
    <location>
        <begin position="1161"/>
        <end position="1188"/>
    </location>
</feature>
<dbReference type="PANTHER" id="PTHR18898:SF2">
    <property type="entry name" value="NUCLEOPROTEIN TPR"/>
    <property type="match status" value="1"/>
</dbReference>
<dbReference type="GO" id="GO:0005643">
    <property type="term" value="C:nuclear pore"/>
    <property type="evidence" value="ECO:0007669"/>
    <property type="project" value="TreeGrafter"/>
</dbReference>
<feature type="region of interest" description="Disordered" evidence="5">
    <location>
        <begin position="1474"/>
        <end position="1496"/>
    </location>
</feature>
<dbReference type="Pfam" id="PF25481">
    <property type="entry name" value="Nucleoprot-TPR"/>
    <property type="match status" value="1"/>
</dbReference>
<dbReference type="PANTHER" id="PTHR18898">
    <property type="entry name" value="NUCLEOPROTEIN TPR-RELATED"/>
    <property type="match status" value="1"/>
</dbReference>
<dbReference type="Pfam" id="PF07926">
    <property type="entry name" value="TPR_MLP1_2"/>
    <property type="match status" value="1"/>
</dbReference>
<feature type="coiled-coil region" evidence="4">
    <location>
        <begin position="850"/>
        <end position="884"/>
    </location>
</feature>
<comment type="caution">
    <text evidence="9">The sequence shown here is derived from an EMBL/GenBank/DDBJ whole genome shotgun (WGS) entry which is preliminary data.</text>
</comment>
<proteinExistence type="predicted"/>
<feature type="domain" description="NUA/TPR/MLP1-2-like" evidence="8">
    <location>
        <begin position="511"/>
        <end position="611"/>
    </location>
</feature>
<feature type="region of interest" description="Disordered" evidence="5">
    <location>
        <begin position="386"/>
        <end position="406"/>
    </location>
</feature>
<protein>
    <recommendedName>
        <fullName evidence="11">Nucleoprotein TPR/MLP1 domain-containing protein</fullName>
    </recommendedName>
</protein>
<feature type="compositionally biased region" description="Basic and acidic residues" evidence="5">
    <location>
        <begin position="1640"/>
        <end position="1652"/>
    </location>
</feature>
<feature type="coiled-coil region" evidence="4">
    <location>
        <begin position="476"/>
        <end position="545"/>
    </location>
</feature>
<comment type="subcellular location">
    <subcellularLocation>
        <location evidence="1">Nucleus</location>
    </subcellularLocation>
</comment>
<sequence length="1930" mass="215316">MTKTRRQSKAADAESAEGHFNITLPDDLDGDQLSEILPEINLTSLSPDDVVTLYRTLLTHSINLDATERERDEVKAELEKKDIELDQALQDRESSSKDLEASVESVHEELAQVKRERDQLAQEKAQLQGKVNKLSNSQSSSSTEVETLKRRVEDTEREKRELVGVISRLKDESAQREEEIQTLRANLKEARQEHQGMEAQVRELRSTGTATKFKIESLTQQLQLSQAEVERTNNELNAKTEEFGKYRRIKHTEIATLQASFDSLTQSHASSEASFKALQSAHTAQSHQLTQALSKVQALTGQLAEQEARYSNEASGLKRLVSMMEEREKQAKEIVENIEREWSVVGEKAERREAILKEETEREKKGREEAEKRLEQLEAVLDRIGKGELPVPGRGTTSTPLRTPGAVDQTLDGMIGLSPTVAMASRTQRSGKTFTEVYADYVRLQEEFAKKSAEYDHMDRTLSAVLAQIEERAPILSQQRIEYERLQVEASQLGSQLSQALTERDAQANLAQEQTQKLNKSTHENDLLQKQLGDLGRQVQTLLREITRRDDPTIPADEELEGFPAQPATDTQTLISNHLVAFKSIGELQVQNQRLLKIVRDLGEKMESEEREYREAMEKEQAEAIKEAHEAMQELAAQLERQKKSSDGIIHAYVKERDTLRAMLERAQKQAPIYLSGSPNINGAVGDESELAKELAEIQGQFEAYKTETNVDSGRLRDELSGAQRELNQMGAALAKANAKVEYLTDRHRMHEEQFRRHNLEIEELSKRNNHLHEQNVRFDIECLRLTDELQVAVGRVEQLRNENANLRAEKKISDSVQNRLVEENRSLAMERSHLADLMSNVQKMHNDLERSGENDRRRLESQLQMLEDQTQDLRTQLVQERDAVRHVTLQKDLELKDLQTRLDKNAQEFSKTRESLIEAQTSRKHLEEKITDLTKQLQGNEEKLSVYERRPGTIGTTQPDQDAPREQQLEAEVAELRSSLKVTEVDLAAARSHRDQFQEISQANEAALAALNTTFDEYKASSEAQIAHFESEHKALQERLDQANKELSEIRTQYNGVQKSFEAERTAWINDKKTLEDTIVDLSNSEKTSESDRSSREQDLRSLEERVKSAEDRYSHEIIAHAESMKQIEGLKKELSASQATTREHLNASETARAKLEASETSWRQQKEALDKEVADLNARAQDLLQQNTILHQHLESVSAQATRIRQASGEAAGDSDNRIAELRSVVNYLRKEKGIVDLQLEMSKRDNEVLKTQIDRLSLSLQETRATLAEERERAVESSASAAQHAELVERINQLNILRESNATLRAECESANKKARELESRLGQLSQELEPAKEQARAAQAELEATKVQMQRLEQESRRWQERSTQLLSKYDRIDPSEVQALKDEIAQLKVQLSESQEKLTNKEAEVTVLTTRIEALETNMRAHREQTNKNMQSFKAKLGELNGQRSSLAEEKRQLEAKVSSLEQEIVALQASQASKPDRPAPSTTDAEETQRQKTLIATLQSERDKLLAEKENWTKASSAPSTESTVSAGVPGDWEAEKAQLIKSRDEALEKLKAATADAQKAINDSRAIKFQNEKFHTRIQDLMKSRATEAEKQAALVSEAVEKAKAAEAEKQAVLISEAVEKAKAGMNSGIDSSSKEETEKRHAEQLRSLEERLKAQYDAELKARVESAVAEALKTSPASTPIQNSTDQQAAIDAALGQFKKDIETRHSEEIASAVERGRMEAAAKGKLKDSQLVKAQKRVKELEAQIQEWKAAGIVLPAPSAPVASASPVAPAAGPPTQTAVRPAPVTAQPHAGPSQPKPIPATAAAAAAAAAANQNAGNNLPRKPSIAGHAGPGSVARGGAVRPLGRGGVPLGAARGGAPLRTAPVKPTQQTPLSGGVSIMGAASKRAREEGSPSDDSLAKRLKPAEPANRPAPVRKQPGAE</sequence>
<feature type="region of interest" description="Disordered" evidence="5">
    <location>
        <begin position="1631"/>
        <end position="1652"/>
    </location>
</feature>
<name>A0A9P5NNG8_GYMJU</name>
<feature type="region of interest" description="Disordered" evidence="5">
    <location>
        <begin position="1515"/>
        <end position="1537"/>
    </location>
</feature>
<keyword evidence="2 4" id="KW-0175">Coiled coil</keyword>
<dbReference type="InterPro" id="IPR057577">
    <property type="entry name" value="Nucleoprot-TPR/MLP1_dom"/>
</dbReference>
<evidence type="ECO:0000256" key="2">
    <source>
        <dbReference type="ARBA" id="ARBA00023054"/>
    </source>
</evidence>
<dbReference type="GO" id="GO:0006606">
    <property type="term" value="P:protein import into nucleus"/>
    <property type="evidence" value="ECO:0007669"/>
    <property type="project" value="InterPro"/>
</dbReference>
<accession>A0A9P5NNG8</accession>
<dbReference type="InterPro" id="IPR057974">
    <property type="entry name" value="NUA/TPR/MLP1-2-like_dom"/>
</dbReference>
<dbReference type="GO" id="GO:0017056">
    <property type="term" value="F:structural constituent of nuclear pore"/>
    <property type="evidence" value="ECO:0007669"/>
    <property type="project" value="TreeGrafter"/>
</dbReference>
<dbReference type="InterPro" id="IPR012929">
    <property type="entry name" value="Nucleoprot-TPR/MLP1-2_dom"/>
</dbReference>
<keyword evidence="3" id="KW-0539">Nucleus</keyword>
<evidence type="ECO:0000256" key="3">
    <source>
        <dbReference type="ARBA" id="ARBA00023242"/>
    </source>
</evidence>
<evidence type="ECO:0000256" key="4">
    <source>
        <dbReference type="SAM" id="Coils"/>
    </source>
</evidence>
<evidence type="ECO:0000256" key="1">
    <source>
        <dbReference type="ARBA" id="ARBA00004123"/>
    </source>
</evidence>
<evidence type="ECO:0000313" key="9">
    <source>
        <dbReference type="EMBL" id="KAF8903177.1"/>
    </source>
</evidence>
<feature type="coiled-coil region" evidence="4">
    <location>
        <begin position="592"/>
        <end position="817"/>
    </location>
</feature>
<feature type="domain" description="Nucleoprotein TPR/MLP1-2" evidence="6">
    <location>
        <begin position="1072"/>
        <end position="1199"/>
    </location>
</feature>
<feature type="coiled-coil region" evidence="4">
    <location>
        <begin position="1020"/>
        <end position="1061"/>
    </location>
</feature>
<feature type="compositionally biased region" description="Basic and acidic residues" evidence="5">
    <location>
        <begin position="86"/>
        <end position="121"/>
    </location>
</feature>
<feature type="region of interest" description="Disordered" evidence="5">
    <location>
        <begin position="1083"/>
        <end position="1108"/>
    </location>
</feature>
<evidence type="ECO:0000259" key="8">
    <source>
        <dbReference type="Pfam" id="PF25785"/>
    </source>
</evidence>
<gene>
    <name evidence="9" type="ORF">CPB84DRAFT_810991</name>
</gene>
<evidence type="ECO:0008006" key="11">
    <source>
        <dbReference type="Google" id="ProtNLM"/>
    </source>
</evidence>
<feature type="domain" description="Nucleoprotein TPR/MPL1" evidence="7">
    <location>
        <begin position="211"/>
        <end position="280"/>
    </location>
</feature>
<feature type="region of interest" description="Disordered" evidence="5">
    <location>
        <begin position="947"/>
        <end position="967"/>
    </location>
</feature>
<evidence type="ECO:0000313" key="10">
    <source>
        <dbReference type="Proteomes" id="UP000724874"/>
    </source>
</evidence>
<dbReference type="EMBL" id="JADNYJ010000032">
    <property type="protein sequence ID" value="KAF8903177.1"/>
    <property type="molecule type" value="Genomic_DNA"/>
</dbReference>
<reference evidence="9" key="1">
    <citation type="submission" date="2020-11" db="EMBL/GenBank/DDBJ databases">
        <authorList>
            <consortium name="DOE Joint Genome Institute"/>
            <person name="Ahrendt S."/>
            <person name="Riley R."/>
            <person name="Andreopoulos W."/>
            <person name="LaButti K."/>
            <person name="Pangilinan J."/>
            <person name="Ruiz-duenas F.J."/>
            <person name="Barrasa J.M."/>
            <person name="Sanchez-Garcia M."/>
            <person name="Camarero S."/>
            <person name="Miyauchi S."/>
            <person name="Serrano A."/>
            <person name="Linde D."/>
            <person name="Babiker R."/>
            <person name="Drula E."/>
            <person name="Ayuso-Fernandez I."/>
            <person name="Pacheco R."/>
            <person name="Padilla G."/>
            <person name="Ferreira P."/>
            <person name="Barriuso J."/>
            <person name="Kellner H."/>
            <person name="Castanera R."/>
            <person name="Alfaro M."/>
            <person name="Ramirez L."/>
            <person name="Pisabarro A.G."/>
            <person name="Kuo A."/>
            <person name="Tritt A."/>
            <person name="Lipzen A."/>
            <person name="He G."/>
            <person name="Yan M."/>
            <person name="Ng V."/>
            <person name="Cullen D."/>
            <person name="Martin F."/>
            <person name="Rosso M.-N."/>
            <person name="Henrissat B."/>
            <person name="Hibbett D."/>
            <person name="Martinez A.T."/>
            <person name="Grigoriev I.V."/>
        </authorList>
    </citation>
    <scope>NUCLEOTIDE SEQUENCE</scope>
    <source>
        <strain evidence="9">AH 44721</strain>
    </source>
</reference>
<evidence type="ECO:0000259" key="6">
    <source>
        <dbReference type="Pfam" id="PF07926"/>
    </source>
</evidence>
<dbReference type="Proteomes" id="UP000724874">
    <property type="component" value="Unassembled WGS sequence"/>
</dbReference>
<feature type="region of interest" description="Disordered" evidence="5">
    <location>
        <begin position="86"/>
        <end position="154"/>
    </location>
</feature>
<feature type="region of interest" description="Disordered" evidence="5">
    <location>
        <begin position="1769"/>
        <end position="1930"/>
    </location>
</feature>
<organism evidence="9 10">
    <name type="scientific">Gymnopilus junonius</name>
    <name type="common">Spectacular rustgill mushroom</name>
    <name type="synonym">Gymnopilus spectabilis subsp. junonius</name>
    <dbReference type="NCBI Taxonomy" id="109634"/>
    <lineage>
        <taxon>Eukaryota</taxon>
        <taxon>Fungi</taxon>
        <taxon>Dikarya</taxon>
        <taxon>Basidiomycota</taxon>
        <taxon>Agaricomycotina</taxon>
        <taxon>Agaricomycetes</taxon>
        <taxon>Agaricomycetidae</taxon>
        <taxon>Agaricales</taxon>
        <taxon>Agaricineae</taxon>
        <taxon>Hymenogastraceae</taxon>
        <taxon>Gymnopilus</taxon>
    </lineage>
</organism>
<dbReference type="Gene3D" id="1.10.287.1490">
    <property type="match status" value="3"/>
</dbReference>
<feature type="compositionally biased region" description="Polar residues" evidence="5">
    <location>
        <begin position="1519"/>
        <end position="1532"/>
    </location>
</feature>